<dbReference type="Proteomes" id="UP000025227">
    <property type="component" value="Unplaced"/>
</dbReference>
<reference evidence="2" key="1">
    <citation type="submission" date="2020-12" db="UniProtKB">
        <authorList>
            <consortium name="WormBaseParasite"/>
        </authorList>
    </citation>
    <scope>IDENTIFICATION</scope>
    <source>
        <strain evidence="2">MHco3</strain>
    </source>
</reference>
<dbReference type="OrthoDB" id="5804567at2759"/>
<evidence type="ECO:0000313" key="2">
    <source>
        <dbReference type="WBParaSite" id="HCON_00096280-00001"/>
    </source>
</evidence>
<dbReference type="AlphaFoldDB" id="A0A7I5E9Y5"/>
<accession>A0A7I5E9Y5</accession>
<dbReference type="WBParaSite" id="HCON_00096280-00001">
    <property type="protein sequence ID" value="HCON_00096280-00001"/>
    <property type="gene ID" value="HCON_00096280"/>
</dbReference>
<sequence>EVRIWLSVEHCNSTVNQINGRKKLSARCRLLILSHFRAEVAASGSNHTIAKRQSKYICGTDPYRFFSDVPCDAYSLCPNGGVKLFIGCTTNVQCQIHNPDTVCIDSCCCTLPNVLETTTYTVFYDSAAFKGNIVVTVFLSLFFIFA</sequence>
<keyword evidence="1" id="KW-1185">Reference proteome</keyword>
<evidence type="ECO:0000313" key="1">
    <source>
        <dbReference type="Proteomes" id="UP000025227"/>
    </source>
</evidence>
<organism evidence="1 2">
    <name type="scientific">Haemonchus contortus</name>
    <name type="common">Barber pole worm</name>
    <dbReference type="NCBI Taxonomy" id="6289"/>
    <lineage>
        <taxon>Eukaryota</taxon>
        <taxon>Metazoa</taxon>
        <taxon>Ecdysozoa</taxon>
        <taxon>Nematoda</taxon>
        <taxon>Chromadorea</taxon>
        <taxon>Rhabditida</taxon>
        <taxon>Rhabditina</taxon>
        <taxon>Rhabditomorpha</taxon>
        <taxon>Strongyloidea</taxon>
        <taxon>Trichostrongylidae</taxon>
        <taxon>Haemonchus</taxon>
    </lineage>
</organism>
<protein>
    <submittedName>
        <fullName evidence="2">DUF1619 domain-containing protein</fullName>
    </submittedName>
</protein>
<proteinExistence type="predicted"/>
<name>A0A7I5E9Y5_HAECO</name>